<evidence type="ECO:0000259" key="2">
    <source>
        <dbReference type="PROSITE" id="PS50142"/>
    </source>
</evidence>
<protein>
    <recommendedName>
        <fullName evidence="2">RNase III domain-containing protein</fullName>
    </recommendedName>
</protein>
<dbReference type="PROSITE" id="PS50142">
    <property type="entry name" value="RNASE_3_2"/>
    <property type="match status" value="1"/>
</dbReference>
<comment type="caution">
    <text evidence="3">The sequence shown here is derived from an EMBL/GenBank/DDBJ whole genome shotgun (WGS) entry which is preliminary data.</text>
</comment>
<sequence length="276" mass="31054">MEHNSTYRFSKEDLESKKSFDFDNDAESVRAENIPQKHPEPPQPYKHTSSGFEEYRKYSLKKDLGSLPSRASMSSDQPTLVGSSNFPTGGARQGPYLPRGVRKHCTRQKTWLPDMQNILRYEFRNPDLLEEALESPGSGIACVGQSKRHCVKGNKQLAIVGRSVIKLVLRDLCYALSTPKDDGEKLVNKIIDKFNFERIGDVSGIEKYIRPRAPLARSKRHNLLALGKDDIKREHGTVSISRGIEAIVGAVYYDGGIDPARQVMANLDLIIKMPQR</sequence>
<organism evidence="3 4">
    <name type="scientific">Amylocarpus encephaloides</name>
    <dbReference type="NCBI Taxonomy" id="45428"/>
    <lineage>
        <taxon>Eukaryota</taxon>
        <taxon>Fungi</taxon>
        <taxon>Dikarya</taxon>
        <taxon>Ascomycota</taxon>
        <taxon>Pezizomycotina</taxon>
        <taxon>Leotiomycetes</taxon>
        <taxon>Helotiales</taxon>
        <taxon>Helotiales incertae sedis</taxon>
        <taxon>Amylocarpus</taxon>
    </lineage>
</organism>
<feature type="compositionally biased region" description="Basic and acidic residues" evidence="1">
    <location>
        <begin position="1"/>
        <end position="40"/>
    </location>
</feature>
<accession>A0A9P7YBU5</accession>
<evidence type="ECO:0000313" key="3">
    <source>
        <dbReference type="EMBL" id="KAG9230839.1"/>
    </source>
</evidence>
<dbReference type="Pfam" id="PF00636">
    <property type="entry name" value="Ribonuclease_3"/>
    <property type="match status" value="1"/>
</dbReference>
<dbReference type="InterPro" id="IPR000999">
    <property type="entry name" value="RNase_III_dom"/>
</dbReference>
<feature type="compositionally biased region" description="Polar residues" evidence="1">
    <location>
        <begin position="69"/>
        <end position="87"/>
    </location>
</feature>
<dbReference type="SMART" id="SM00535">
    <property type="entry name" value="RIBOc"/>
    <property type="match status" value="1"/>
</dbReference>
<dbReference type="OrthoDB" id="67027at2759"/>
<feature type="domain" description="RNase III" evidence="2">
    <location>
        <begin position="112"/>
        <end position="256"/>
    </location>
</feature>
<keyword evidence="4" id="KW-1185">Reference proteome</keyword>
<dbReference type="EMBL" id="MU251640">
    <property type="protein sequence ID" value="KAG9230839.1"/>
    <property type="molecule type" value="Genomic_DNA"/>
</dbReference>
<dbReference type="Proteomes" id="UP000824998">
    <property type="component" value="Unassembled WGS sequence"/>
</dbReference>
<gene>
    <name evidence="3" type="ORF">BJ875DRAFT_471050</name>
</gene>
<feature type="region of interest" description="Disordered" evidence="1">
    <location>
        <begin position="1"/>
        <end position="51"/>
    </location>
</feature>
<evidence type="ECO:0000313" key="4">
    <source>
        <dbReference type="Proteomes" id="UP000824998"/>
    </source>
</evidence>
<dbReference type="SUPFAM" id="SSF69065">
    <property type="entry name" value="RNase III domain-like"/>
    <property type="match status" value="1"/>
</dbReference>
<dbReference type="AlphaFoldDB" id="A0A9P7YBU5"/>
<dbReference type="Gene3D" id="1.10.1520.10">
    <property type="entry name" value="Ribonuclease III domain"/>
    <property type="match status" value="1"/>
</dbReference>
<reference evidence="3" key="1">
    <citation type="journal article" date="2021" name="IMA Fungus">
        <title>Genomic characterization of three marine fungi, including Emericellopsis atlantica sp. nov. with signatures of a generalist lifestyle and marine biomass degradation.</title>
        <authorList>
            <person name="Hagestad O.C."/>
            <person name="Hou L."/>
            <person name="Andersen J.H."/>
            <person name="Hansen E.H."/>
            <person name="Altermark B."/>
            <person name="Li C."/>
            <person name="Kuhnert E."/>
            <person name="Cox R.J."/>
            <person name="Crous P.W."/>
            <person name="Spatafora J.W."/>
            <person name="Lail K."/>
            <person name="Amirebrahimi M."/>
            <person name="Lipzen A."/>
            <person name="Pangilinan J."/>
            <person name="Andreopoulos W."/>
            <person name="Hayes R.D."/>
            <person name="Ng V."/>
            <person name="Grigoriev I.V."/>
            <person name="Jackson S.A."/>
            <person name="Sutton T.D.S."/>
            <person name="Dobson A.D.W."/>
            <person name="Rama T."/>
        </authorList>
    </citation>
    <scope>NUCLEOTIDE SEQUENCE</scope>
    <source>
        <strain evidence="3">TRa018bII</strain>
    </source>
</reference>
<dbReference type="InterPro" id="IPR036389">
    <property type="entry name" value="RNase_III_sf"/>
</dbReference>
<feature type="region of interest" description="Disordered" evidence="1">
    <location>
        <begin position="66"/>
        <end position="99"/>
    </location>
</feature>
<proteinExistence type="predicted"/>
<name>A0A9P7YBU5_9HELO</name>
<dbReference type="GO" id="GO:0006396">
    <property type="term" value="P:RNA processing"/>
    <property type="evidence" value="ECO:0007669"/>
    <property type="project" value="InterPro"/>
</dbReference>
<dbReference type="GO" id="GO:0004525">
    <property type="term" value="F:ribonuclease III activity"/>
    <property type="evidence" value="ECO:0007669"/>
    <property type="project" value="InterPro"/>
</dbReference>
<dbReference type="CDD" id="cd00593">
    <property type="entry name" value="RIBOc"/>
    <property type="match status" value="1"/>
</dbReference>
<evidence type="ECO:0000256" key="1">
    <source>
        <dbReference type="SAM" id="MobiDB-lite"/>
    </source>
</evidence>